<dbReference type="InterPro" id="IPR052155">
    <property type="entry name" value="Biofilm_reg_signaling"/>
</dbReference>
<dbReference type="Proteomes" id="UP000041247">
    <property type="component" value="Unassembled WGS sequence"/>
</dbReference>
<dbReference type="SMART" id="SM00267">
    <property type="entry name" value="GGDEF"/>
    <property type="match status" value="1"/>
</dbReference>
<feature type="domain" description="PAS" evidence="2">
    <location>
        <begin position="464"/>
        <end position="534"/>
    </location>
</feature>
<evidence type="ECO:0000259" key="3">
    <source>
        <dbReference type="PROSITE" id="PS50113"/>
    </source>
</evidence>
<dbReference type="GO" id="GO:0006355">
    <property type="term" value="P:regulation of DNA-templated transcription"/>
    <property type="evidence" value="ECO:0007669"/>
    <property type="project" value="InterPro"/>
</dbReference>
<dbReference type="InterPro" id="IPR000160">
    <property type="entry name" value="GGDEF_dom"/>
</dbReference>
<gene>
    <name evidence="5" type="ORF">XTPLMG728_1721</name>
</gene>
<dbReference type="SMART" id="SM00091">
    <property type="entry name" value="PAS"/>
    <property type="match status" value="3"/>
</dbReference>
<protein>
    <submittedName>
        <fullName evidence="5">Two component system sensor-response regulator hybrid protein</fullName>
    </submittedName>
</protein>
<dbReference type="SUPFAM" id="SSF55785">
    <property type="entry name" value="PYP-like sensor domain (PAS domain)"/>
    <property type="match status" value="3"/>
</dbReference>
<dbReference type="AlphaFoldDB" id="A0A0K2ZUS6"/>
<dbReference type="Pfam" id="PF00989">
    <property type="entry name" value="PAS"/>
    <property type="match status" value="1"/>
</dbReference>
<evidence type="ECO:0000313" key="6">
    <source>
        <dbReference type="Proteomes" id="UP000041247"/>
    </source>
</evidence>
<dbReference type="NCBIfam" id="TIGR00254">
    <property type="entry name" value="GGDEF"/>
    <property type="match status" value="1"/>
</dbReference>
<dbReference type="InterPro" id="IPR043128">
    <property type="entry name" value="Rev_trsase/Diguanyl_cyclase"/>
</dbReference>
<dbReference type="Pfam" id="PF08448">
    <property type="entry name" value="PAS_4"/>
    <property type="match status" value="2"/>
</dbReference>
<evidence type="ECO:0000256" key="1">
    <source>
        <dbReference type="SAM" id="MobiDB-lite"/>
    </source>
</evidence>
<feature type="domain" description="PAC" evidence="3">
    <location>
        <begin position="411"/>
        <end position="463"/>
    </location>
</feature>
<dbReference type="Gene3D" id="3.30.70.270">
    <property type="match status" value="1"/>
</dbReference>
<dbReference type="PROSITE" id="PS50887">
    <property type="entry name" value="GGDEF"/>
    <property type="match status" value="1"/>
</dbReference>
<feature type="region of interest" description="Disordered" evidence="1">
    <location>
        <begin position="1"/>
        <end position="29"/>
    </location>
</feature>
<dbReference type="CDD" id="cd01949">
    <property type="entry name" value="GGDEF"/>
    <property type="match status" value="1"/>
</dbReference>
<dbReference type="Pfam" id="PF01590">
    <property type="entry name" value="GAF"/>
    <property type="match status" value="1"/>
</dbReference>
<dbReference type="InterPro" id="IPR013656">
    <property type="entry name" value="PAS_4"/>
</dbReference>
<dbReference type="InterPro" id="IPR003018">
    <property type="entry name" value="GAF"/>
</dbReference>
<organism evidence="5 6">
    <name type="scientific">Xanthomonas graminis pv. poae</name>
    <dbReference type="NCBI Taxonomy" id="227946"/>
    <lineage>
        <taxon>Bacteria</taxon>
        <taxon>Pseudomonadati</taxon>
        <taxon>Pseudomonadota</taxon>
        <taxon>Gammaproteobacteria</taxon>
        <taxon>Lysobacterales</taxon>
        <taxon>Lysobacteraceae</taxon>
        <taxon>Xanthomonas</taxon>
        <taxon>Xanthomonas translucens group</taxon>
        <taxon>Xanthomonas graminis</taxon>
    </lineage>
</organism>
<dbReference type="InterPro" id="IPR029787">
    <property type="entry name" value="Nucleotide_cyclase"/>
</dbReference>
<accession>A0A0K2ZUS6</accession>
<dbReference type="SMART" id="SM00086">
    <property type="entry name" value="PAC"/>
    <property type="match status" value="3"/>
</dbReference>
<sequence>MSPTAIVQLPSPPAASYRDRVPSDLPRMSQRPPLGFIPAPLPADELQRLRAVAELGMLDTPPEPVFDDLIWLASQLCDVPIALVTLIDEHRQWFKASRGLNVAQTPREMAFCAHALLSPELLEVPDALQDPRFAGNPLVQGPPHIRFYAGMPLRGSGGYLYGSLGVIDTMPRKLGTAHREGLRRLAAQVTMQLEARRDARTARTQAQMLNLLLETVPDAVVSCAADGTLAQFNRVARAWHGTDPRALPPAQWARYFDLFDADGRRLLDSEQVPLFRAWRGESVRDAEIVVAAAGQPPRSVLCSAERLHDADGRALGAVCVMRDVTVERQALRAALLAGQRFSGAFSAATHGMALVSLQGAWLEVNDALCAMLGYDRDALLALDFPQLSHPQDVAPDLALAAELVTGQRSGYHLDKRYLRRDGATLWTRQAVSLVRDEHQRPLHLVAQIQDITEQYLAEARLRQSEAQLSTIADNAPTLIAYVDSQLRYQFVNKPYADWFALAPAAIVGRRVPDLLDAQHMDRIRPYLQRVLDGEAQHFDTELRDAAGELRVMHSNYVPDDSMAPARPGFHIMISDITGQTRLARLMEARALRDELTGLPNRMAWNETLRRMLAQPGRRGAEQVAVMFLDLNDFKTVNDRFGHHAGDAVLVHFARLLRACLREQDFIARLGGDEFVVLLDQLADARSEAQAAAARVLAAAHDGCVVDGQRLPLQPSIGIALQTGPEFDPALLIQRADEAMYSAKRDPERRVRIADL</sequence>
<dbReference type="SUPFAM" id="SSF55781">
    <property type="entry name" value="GAF domain-like"/>
    <property type="match status" value="1"/>
</dbReference>
<evidence type="ECO:0000313" key="5">
    <source>
        <dbReference type="EMBL" id="CTP87909.1"/>
    </source>
</evidence>
<dbReference type="InterPro" id="IPR035965">
    <property type="entry name" value="PAS-like_dom_sf"/>
</dbReference>
<dbReference type="InterPro" id="IPR029016">
    <property type="entry name" value="GAF-like_dom_sf"/>
</dbReference>
<dbReference type="InterPro" id="IPR000700">
    <property type="entry name" value="PAS-assoc_C"/>
</dbReference>
<dbReference type="SMART" id="SM00065">
    <property type="entry name" value="GAF"/>
    <property type="match status" value="1"/>
</dbReference>
<dbReference type="Gene3D" id="3.30.450.20">
    <property type="entry name" value="PAS domain"/>
    <property type="match status" value="3"/>
</dbReference>
<dbReference type="Gene3D" id="3.30.450.40">
    <property type="match status" value="1"/>
</dbReference>
<name>A0A0K2ZUS6_9XANT</name>
<dbReference type="EMBL" id="CXOK01000043">
    <property type="protein sequence ID" value="CTP87909.1"/>
    <property type="molecule type" value="Genomic_DNA"/>
</dbReference>
<dbReference type="InterPro" id="IPR000014">
    <property type="entry name" value="PAS"/>
</dbReference>
<dbReference type="PROSITE" id="PS50113">
    <property type="entry name" value="PAC"/>
    <property type="match status" value="1"/>
</dbReference>
<dbReference type="PROSITE" id="PS50112">
    <property type="entry name" value="PAS"/>
    <property type="match status" value="2"/>
</dbReference>
<dbReference type="PANTHER" id="PTHR44757:SF2">
    <property type="entry name" value="BIOFILM ARCHITECTURE MAINTENANCE PROTEIN MBAA"/>
    <property type="match status" value="1"/>
</dbReference>
<feature type="domain" description="PAS" evidence="2">
    <location>
        <begin position="337"/>
        <end position="392"/>
    </location>
</feature>
<proteinExistence type="predicted"/>
<evidence type="ECO:0000259" key="2">
    <source>
        <dbReference type="PROSITE" id="PS50112"/>
    </source>
</evidence>
<reference evidence="5 6" key="1">
    <citation type="submission" date="2015-07" db="EMBL/GenBank/DDBJ databases">
        <authorList>
            <person name="Noorani M."/>
        </authorList>
    </citation>
    <scope>NUCLEOTIDE SEQUENCE [LARGE SCALE GENOMIC DNA]</scope>
    <source>
        <strain evidence="5">LMG728</strain>
    </source>
</reference>
<dbReference type="PANTHER" id="PTHR44757">
    <property type="entry name" value="DIGUANYLATE CYCLASE DGCP"/>
    <property type="match status" value="1"/>
</dbReference>
<dbReference type="NCBIfam" id="TIGR00229">
    <property type="entry name" value="sensory_box"/>
    <property type="match status" value="2"/>
</dbReference>
<dbReference type="SUPFAM" id="SSF55073">
    <property type="entry name" value="Nucleotide cyclase"/>
    <property type="match status" value="1"/>
</dbReference>
<dbReference type="InterPro" id="IPR013767">
    <property type="entry name" value="PAS_fold"/>
</dbReference>
<feature type="domain" description="GGDEF" evidence="4">
    <location>
        <begin position="621"/>
        <end position="755"/>
    </location>
</feature>
<evidence type="ECO:0000259" key="4">
    <source>
        <dbReference type="PROSITE" id="PS50887"/>
    </source>
</evidence>
<dbReference type="InterPro" id="IPR001610">
    <property type="entry name" value="PAC"/>
</dbReference>
<dbReference type="CDD" id="cd00130">
    <property type="entry name" value="PAS"/>
    <property type="match status" value="2"/>
</dbReference>
<dbReference type="Pfam" id="PF00990">
    <property type="entry name" value="GGDEF"/>
    <property type="match status" value="1"/>
</dbReference>